<dbReference type="Gene3D" id="1.10.260.40">
    <property type="entry name" value="lambda repressor-like DNA-binding domains"/>
    <property type="match status" value="1"/>
</dbReference>
<dbReference type="InterPro" id="IPR000843">
    <property type="entry name" value="HTH_LacI"/>
</dbReference>
<dbReference type="GO" id="GO:0003677">
    <property type="term" value="F:DNA binding"/>
    <property type="evidence" value="ECO:0007669"/>
    <property type="project" value="UniProtKB-KW"/>
</dbReference>
<reference evidence="6" key="1">
    <citation type="journal article" date="2019" name="Int. J. Syst. Evol. Microbiol.">
        <title>The Global Catalogue of Microorganisms (GCM) 10K type strain sequencing project: providing services to taxonomists for standard genome sequencing and annotation.</title>
        <authorList>
            <consortium name="The Broad Institute Genomics Platform"/>
            <consortium name="The Broad Institute Genome Sequencing Center for Infectious Disease"/>
            <person name="Wu L."/>
            <person name="Ma J."/>
        </authorList>
    </citation>
    <scope>NUCLEOTIDE SEQUENCE [LARGE SCALE GENOMIC DNA]</scope>
    <source>
        <strain evidence="6">JCM 15309</strain>
    </source>
</reference>
<dbReference type="PANTHER" id="PTHR30146:SF109">
    <property type="entry name" value="HTH-TYPE TRANSCRIPTIONAL REGULATOR GALS"/>
    <property type="match status" value="1"/>
</dbReference>
<keyword evidence="6" id="KW-1185">Reference proteome</keyword>
<dbReference type="Proteomes" id="UP001500571">
    <property type="component" value="Unassembled WGS sequence"/>
</dbReference>
<dbReference type="CDD" id="cd06267">
    <property type="entry name" value="PBP1_LacI_sugar_binding-like"/>
    <property type="match status" value="1"/>
</dbReference>
<evidence type="ECO:0000259" key="4">
    <source>
        <dbReference type="PROSITE" id="PS50932"/>
    </source>
</evidence>
<dbReference type="Pfam" id="PF13377">
    <property type="entry name" value="Peripla_BP_3"/>
    <property type="match status" value="1"/>
</dbReference>
<dbReference type="Gene3D" id="3.40.50.2300">
    <property type="match status" value="2"/>
</dbReference>
<organism evidence="5 6">
    <name type="scientific">Nocardioides panacihumi</name>
    <dbReference type="NCBI Taxonomy" id="400774"/>
    <lineage>
        <taxon>Bacteria</taxon>
        <taxon>Bacillati</taxon>
        <taxon>Actinomycetota</taxon>
        <taxon>Actinomycetes</taxon>
        <taxon>Propionibacteriales</taxon>
        <taxon>Nocardioidaceae</taxon>
        <taxon>Nocardioides</taxon>
    </lineage>
</organism>
<dbReference type="RefSeq" id="WP_344041169.1">
    <property type="nucleotide sequence ID" value="NZ_BAAAPB010000001.1"/>
</dbReference>
<dbReference type="PROSITE" id="PS00356">
    <property type="entry name" value="HTH_LACI_1"/>
    <property type="match status" value="1"/>
</dbReference>
<name>A0ABP5BLV5_9ACTN</name>
<proteinExistence type="predicted"/>
<protein>
    <submittedName>
        <fullName evidence="5">LacI family DNA-binding transcriptional regulator</fullName>
    </submittedName>
</protein>
<accession>A0ABP5BLV5</accession>
<dbReference type="PANTHER" id="PTHR30146">
    <property type="entry name" value="LACI-RELATED TRANSCRIPTIONAL REPRESSOR"/>
    <property type="match status" value="1"/>
</dbReference>
<feature type="domain" description="HTH lacI-type" evidence="4">
    <location>
        <begin position="7"/>
        <end position="61"/>
    </location>
</feature>
<evidence type="ECO:0000313" key="5">
    <source>
        <dbReference type="EMBL" id="GAA1945405.1"/>
    </source>
</evidence>
<dbReference type="SMART" id="SM00354">
    <property type="entry name" value="HTH_LACI"/>
    <property type="match status" value="1"/>
</dbReference>
<evidence type="ECO:0000256" key="3">
    <source>
        <dbReference type="ARBA" id="ARBA00023163"/>
    </source>
</evidence>
<evidence type="ECO:0000256" key="1">
    <source>
        <dbReference type="ARBA" id="ARBA00023015"/>
    </source>
</evidence>
<dbReference type="SUPFAM" id="SSF47413">
    <property type="entry name" value="lambda repressor-like DNA-binding domains"/>
    <property type="match status" value="1"/>
</dbReference>
<keyword evidence="1" id="KW-0805">Transcription regulation</keyword>
<comment type="caution">
    <text evidence="5">The sequence shown here is derived from an EMBL/GenBank/DDBJ whole genome shotgun (WGS) entry which is preliminary data.</text>
</comment>
<dbReference type="Pfam" id="PF00356">
    <property type="entry name" value="LacI"/>
    <property type="match status" value="1"/>
</dbReference>
<gene>
    <name evidence="5" type="ORF">GCM10009798_00380</name>
</gene>
<dbReference type="SUPFAM" id="SSF53822">
    <property type="entry name" value="Periplasmic binding protein-like I"/>
    <property type="match status" value="1"/>
</dbReference>
<dbReference type="EMBL" id="BAAAPB010000001">
    <property type="protein sequence ID" value="GAA1945405.1"/>
    <property type="molecule type" value="Genomic_DNA"/>
</dbReference>
<keyword evidence="3" id="KW-0804">Transcription</keyword>
<dbReference type="CDD" id="cd01392">
    <property type="entry name" value="HTH_LacI"/>
    <property type="match status" value="1"/>
</dbReference>
<dbReference type="InterPro" id="IPR028082">
    <property type="entry name" value="Peripla_BP_I"/>
</dbReference>
<dbReference type="InterPro" id="IPR046335">
    <property type="entry name" value="LacI/GalR-like_sensor"/>
</dbReference>
<evidence type="ECO:0000256" key="2">
    <source>
        <dbReference type="ARBA" id="ARBA00023125"/>
    </source>
</evidence>
<dbReference type="PROSITE" id="PS50932">
    <property type="entry name" value="HTH_LACI_2"/>
    <property type="match status" value="1"/>
</dbReference>
<sequence length="333" mass="34521">MSQARRPTLEDVAARAGVGRGTASRVINGASRVSAHAREAVQTAIEELGYVPNRAARSLVTNRTDAIALVIAESEERVFGEPFFAGVVRGIGAALAKADKQLVLMLAPAERAGHIDDYLTRQHVDGVLLLSLHNDDTLPTRIRERGIPVVQGGGPAPGPGVGYVDNDNAEGARLAVAHLLERGRTRIATIAGPADMTVGHHRVAGYLGALEAAGVEPLTVEHGDFSQASGATAMRALLARHPDLDAVFAANDPMAAGAVSVLREAGRSVPGSVAVVGFDDSPVAVSLGLTSVHQSADAMGRAMVEVLLESIADPDEPAGTRLLPTHLVVRATS</sequence>
<evidence type="ECO:0000313" key="6">
    <source>
        <dbReference type="Proteomes" id="UP001500571"/>
    </source>
</evidence>
<dbReference type="InterPro" id="IPR010982">
    <property type="entry name" value="Lambda_DNA-bd_dom_sf"/>
</dbReference>
<keyword evidence="2 5" id="KW-0238">DNA-binding</keyword>